<sequence length="96" mass="10117">METRGSTSSSPGCALGLAMSVVTAAAAGCDEGSSDSWGWSGLAVSRTLNRFSRTVCVFLAGTYLRRVPPMPGGADPLRWLSLLRVTTMVFSSRLSE</sequence>
<proteinExistence type="predicted"/>
<feature type="chain" id="PRO_5025343660" evidence="1">
    <location>
        <begin position="27"/>
        <end position="96"/>
    </location>
</feature>
<accession>A0A6B0UAM0</accession>
<name>A0A6B0UAM0_IXORI</name>
<organism evidence="2">
    <name type="scientific">Ixodes ricinus</name>
    <name type="common">Common tick</name>
    <name type="synonym">Acarus ricinus</name>
    <dbReference type="NCBI Taxonomy" id="34613"/>
    <lineage>
        <taxon>Eukaryota</taxon>
        <taxon>Metazoa</taxon>
        <taxon>Ecdysozoa</taxon>
        <taxon>Arthropoda</taxon>
        <taxon>Chelicerata</taxon>
        <taxon>Arachnida</taxon>
        <taxon>Acari</taxon>
        <taxon>Parasitiformes</taxon>
        <taxon>Ixodida</taxon>
        <taxon>Ixodoidea</taxon>
        <taxon>Ixodidae</taxon>
        <taxon>Ixodinae</taxon>
        <taxon>Ixodes</taxon>
    </lineage>
</organism>
<keyword evidence="1" id="KW-0732">Signal</keyword>
<feature type="signal peptide" evidence="1">
    <location>
        <begin position="1"/>
        <end position="26"/>
    </location>
</feature>
<reference evidence="2" key="1">
    <citation type="submission" date="2019-12" db="EMBL/GenBank/DDBJ databases">
        <title>An insight into the sialome of adult female Ixodes ricinus ticks feeding for 6 days.</title>
        <authorList>
            <person name="Perner J."/>
            <person name="Ribeiro J.M.C."/>
        </authorList>
    </citation>
    <scope>NUCLEOTIDE SEQUENCE</scope>
    <source>
        <strain evidence="2">Semi-engorged</strain>
        <tissue evidence="2">Salivary glands</tissue>
    </source>
</reference>
<protein>
    <submittedName>
        <fullName evidence="2">Putative secreted protein</fullName>
    </submittedName>
</protein>
<dbReference type="EMBL" id="GIFC01005408">
    <property type="protein sequence ID" value="MXU87491.1"/>
    <property type="molecule type" value="Transcribed_RNA"/>
</dbReference>
<dbReference type="PROSITE" id="PS51257">
    <property type="entry name" value="PROKAR_LIPOPROTEIN"/>
    <property type="match status" value="1"/>
</dbReference>
<evidence type="ECO:0000256" key="1">
    <source>
        <dbReference type="SAM" id="SignalP"/>
    </source>
</evidence>
<evidence type="ECO:0000313" key="2">
    <source>
        <dbReference type="EMBL" id="MXU87491.1"/>
    </source>
</evidence>
<dbReference type="AlphaFoldDB" id="A0A6B0UAM0"/>